<keyword evidence="4" id="KW-0808">Transferase</keyword>
<evidence type="ECO:0000256" key="6">
    <source>
        <dbReference type="ARBA" id="ARBA00050776"/>
    </source>
</evidence>
<proteinExistence type="inferred from homology"/>
<dbReference type="GO" id="GO:0031071">
    <property type="term" value="F:cysteine desulfurase activity"/>
    <property type="evidence" value="ECO:0007669"/>
    <property type="project" value="UniProtKB-EC"/>
</dbReference>
<dbReference type="InterPro" id="IPR016454">
    <property type="entry name" value="Cysteine_dSase"/>
</dbReference>
<dbReference type="AlphaFoldDB" id="A0A511R661"/>
<dbReference type="Pfam" id="PF00266">
    <property type="entry name" value="Aminotran_5"/>
    <property type="match status" value="1"/>
</dbReference>
<evidence type="ECO:0000313" key="9">
    <source>
        <dbReference type="Proteomes" id="UP000321197"/>
    </source>
</evidence>
<evidence type="ECO:0000256" key="3">
    <source>
        <dbReference type="ARBA" id="ARBA00012239"/>
    </source>
</evidence>
<dbReference type="PIRSF" id="PIRSF005572">
    <property type="entry name" value="NifS"/>
    <property type="match status" value="1"/>
</dbReference>
<dbReference type="EC" id="2.8.1.7" evidence="3"/>
<dbReference type="InterPro" id="IPR000192">
    <property type="entry name" value="Aminotrans_V_dom"/>
</dbReference>
<dbReference type="InterPro" id="IPR015422">
    <property type="entry name" value="PyrdxlP-dep_Trfase_small"/>
</dbReference>
<keyword evidence="5" id="KW-0663">Pyridoxal phosphate</keyword>
<name>A0A511R661_9DEIN</name>
<gene>
    <name evidence="8" type="ORF">MHY01S_32770</name>
</gene>
<accession>A0A511R661</accession>
<dbReference type="Gene3D" id="3.40.640.10">
    <property type="entry name" value="Type I PLP-dependent aspartate aminotransferase-like (Major domain)"/>
    <property type="match status" value="1"/>
</dbReference>
<evidence type="ECO:0000259" key="7">
    <source>
        <dbReference type="Pfam" id="PF00266"/>
    </source>
</evidence>
<evidence type="ECO:0000313" key="8">
    <source>
        <dbReference type="EMBL" id="GEM85111.1"/>
    </source>
</evidence>
<organism evidence="8 9">
    <name type="scientific">Meiothermus hypogaeus NBRC 106114</name>
    <dbReference type="NCBI Taxonomy" id="1227553"/>
    <lineage>
        <taxon>Bacteria</taxon>
        <taxon>Thermotogati</taxon>
        <taxon>Deinococcota</taxon>
        <taxon>Deinococci</taxon>
        <taxon>Thermales</taxon>
        <taxon>Thermaceae</taxon>
        <taxon>Meiothermus</taxon>
    </lineage>
</organism>
<dbReference type="Proteomes" id="UP000321197">
    <property type="component" value="Unassembled WGS sequence"/>
</dbReference>
<dbReference type="GO" id="GO:0030170">
    <property type="term" value="F:pyridoxal phosphate binding"/>
    <property type="evidence" value="ECO:0007669"/>
    <property type="project" value="InterPro"/>
</dbReference>
<dbReference type="Gene3D" id="3.90.1150.10">
    <property type="entry name" value="Aspartate Aminotransferase, domain 1"/>
    <property type="match status" value="1"/>
</dbReference>
<dbReference type="CDD" id="cd06453">
    <property type="entry name" value="SufS_like"/>
    <property type="match status" value="1"/>
</dbReference>
<comment type="catalytic activity">
    <reaction evidence="6">
        <text>(sulfur carrier)-H + L-cysteine = (sulfur carrier)-SH + L-alanine</text>
        <dbReference type="Rhea" id="RHEA:43892"/>
        <dbReference type="Rhea" id="RHEA-COMP:14737"/>
        <dbReference type="Rhea" id="RHEA-COMP:14739"/>
        <dbReference type="ChEBI" id="CHEBI:29917"/>
        <dbReference type="ChEBI" id="CHEBI:35235"/>
        <dbReference type="ChEBI" id="CHEBI:57972"/>
        <dbReference type="ChEBI" id="CHEBI:64428"/>
        <dbReference type="EC" id="2.8.1.7"/>
    </reaction>
</comment>
<evidence type="ECO:0000256" key="5">
    <source>
        <dbReference type="ARBA" id="ARBA00022898"/>
    </source>
</evidence>
<dbReference type="GO" id="GO:0006534">
    <property type="term" value="P:cysteine metabolic process"/>
    <property type="evidence" value="ECO:0007669"/>
    <property type="project" value="InterPro"/>
</dbReference>
<evidence type="ECO:0000256" key="1">
    <source>
        <dbReference type="ARBA" id="ARBA00001933"/>
    </source>
</evidence>
<sequence length="414" mass="45691">MGYPKFMAIVTPQAIRQDFPLLMQRPDLVYLNSAATSQKPEVVIETISRYYRELNASIHRGAYTLSVQASEAYEQARHTLARFIGADEREVIFVRNTTEALNLVAYAWGLRNLRPGDEILLTEMEHHANLVPWHLICERTGARIKAIPLGPDGRLELEALHTLLTQRVKLVSVMHVSNVLGTVNPVAEIAQAAKAVGALVVVDGAQSAPHMPIDVRALGADFYAFSGHKMLGPTGVGVLWGRYEALETLAPFLGGGSMIREVYVERSTYAAPPQRFEAGTPAVAEAIGLAAAAEYLMNLGMDRVWQHELELAAYALKRLDEELPEVRTFGPRGPGRGGVIPFVLGDIHAHDVATALDQYGIAVRAGHHCAQPLHRKLGVPATVRASFYVYTTLEDIDRFIEALKKVRDFFKDWL</sequence>
<dbReference type="InterPro" id="IPR015421">
    <property type="entry name" value="PyrdxlP-dep_Trfase_major"/>
</dbReference>
<comment type="cofactor">
    <cofactor evidence="1">
        <name>pyridoxal 5'-phosphate</name>
        <dbReference type="ChEBI" id="CHEBI:597326"/>
    </cofactor>
</comment>
<dbReference type="OrthoDB" id="9804366at2"/>
<dbReference type="PANTHER" id="PTHR43586">
    <property type="entry name" value="CYSTEINE DESULFURASE"/>
    <property type="match status" value="1"/>
</dbReference>
<dbReference type="InterPro" id="IPR010970">
    <property type="entry name" value="Cys_dSase_SufS"/>
</dbReference>
<feature type="domain" description="Aminotransferase class V" evidence="7">
    <location>
        <begin position="29"/>
        <end position="399"/>
    </location>
</feature>
<reference evidence="8 9" key="1">
    <citation type="submission" date="2019-07" db="EMBL/GenBank/DDBJ databases">
        <title>Whole genome shotgun sequence of Meiothermus hypogaeus NBRC 106114.</title>
        <authorList>
            <person name="Hosoyama A."/>
            <person name="Uohara A."/>
            <person name="Ohji S."/>
            <person name="Ichikawa N."/>
        </authorList>
    </citation>
    <scope>NUCLEOTIDE SEQUENCE [LARGE SCALE GENOMIC DNA]</scope>
    <source>
        <strain evidence="8 9">NBRC 106114</strain>
    </source>
</reference>
<dbReference type="InterPro" id="IPR015424">
    <property type="entry name" value="PyrdxlP-dep_Trfase"/>
</dbReference>
<dbReference type="SUPFAM" id="SSF53383">
    <property type="entry name" value="PLP-dependent transferases"/>
    <property type="match status" value="1"/>
</dbReference>
<evidence type="ECO:0000256" key="4">
    <source>
        <dbReference type="ARBA" id="ARBA00022679"/>
    </source>
</evidence>
<comment type="similarity">
    <text evidence="2">Belongs to the class-V pyridoxal-phosphate-dependent aminotransferase family. Csd subfamily.</text>
</comment>
<evidence type="ECO:0000256" key="2">
    <source>
        <dbReference type="ARBA" id="ARBA00010447"/>
    </source>
</evidence>
<comment type="caution">
    <text evidence="8">The sequence shown here is derived from an EMBL/GenBank/DDBJ whole genome shotgun (WGS) entry which is preliminary data.</text>
</comment>
<dbReference type="PANTHER" id="PTHR43586:SF8">
    <property type="entry name" value="CYSTEINE DESULFURASE 1, CHLOROPLASTIC"/>
    <property type="match status" value="1"/>
</dbReference>
<dbReference type="EMBL" id="BJXL01000175">
    <property type="protein sequence ID" value="GEM85111.1"/>
    <property type="molecule type" value="Genomic_DNA"/>
</dbReference>
<dbReference type="NCBIfam" id="TIGR01979">
    <property type="entry name" value="sufS"/>
    <property type="match status" value="1"/>
</dbReference>
<protein>
    <recommendedName>
        <fullName evidence="3">cysteine desulfurase</fullName>
        <ecNumber evidence="3">2.8.1.7</ecNumber>
    </recommendedName>
</protein>